<name>A0A6C0C7C7_9ZZZZ</name>
<feature type="region of interest" description="Disordered" evidence="2">
    <location>
        <begin position="350"/>
        <end position="375"/>
    </location>
</feature>
<feature type="compositionally biased region" description="Basic residues" evidence="2">
    <location>
        <begin position="360"/>
        <end position="375"/>
    </location>
</feature>
<keyword evidence="1" id="KW-0175">Coiled coil</keyword>
<sequence length="375" mass="42323">MSQSNISIPEEFCKVIKDFTTDLLTTFPEYSATLDPGLVDILEGNCDTNNVKTLFEYVKNTYPERFFDLLYQNEDIFTDETVNTEFLPGIVFGKLWSPEISENTKLIIWKYLQLLLFSVINTENDDKSFGDAAKLFEAINEDELRKKLEETMEQMSNVFDMSGGNPFTNDASNSNQTDLPDPDELHKHINGMLQGNLGKLAAEITEETMKELNTDMSGASSVGDIFQNLFKNPGKLMGMIKKVGSKLDTKLKSGELNESEVMQEAMDLMQQMESMPGMANMKNMLNQMGMSGLGKNGKINMNAMKGKLNQNMRGAKQKERMLRKLEERKVAKKDEQIQLLQQQLAAAKEANHLGVAKKGNVGKRRRKKKKPGNKK</sequence>
<accession>A0A6C0C7C7</accession>
<reference evidence="3" key="1">
    <citation type="journal article" date="2020" name="Nature">
        <title>Giant virus diversity and host interactions through global metagenomics.</title>
        <authorList>
            <person name="Schulz F."/>
            <person name="Roux S."/>
            <person name="Paez-Espino D."/>
            <person name="Jungbluth S."/>
            <person name="Walsh D.A."/>
            <person name="Denef V.J."/>
            <person name="McMahon K.D."/>
            <person name="Konstantinidis K.T."/>
            <person name="Eloe-Fadrosh E.A."/>
            <person name="Kyrpides N.C."/>
            <person name="Woyke T."/>
        </authorList>
    </citation>
    <scope>NUCLEOTIDE SEQUENCE</scope>
    <source>
        <strain evidence="3">GVMAG-M-3300020185-33</strain>
    </source>
</reference>
<feature type="coiled-coil region" evidence="1">
    <location>
        <begin position="308"/>
        <end position="350"/>
    </location>
</feature>
<proteinExistence type="predicted"/>
<evidence type="ECO:0000313" key="3">
    <source>
        <dbReference type="EMBL" id="QHS99423.1"/>
    </source>
</evidence>
<protein>
    <submittedName>
        <fullName evidence="3">Uncharacterized protein</fullName>
    </submittedName>
</protein>
<evidence type="ECO:0000256" key="2">
    <source>
        <dbReference type="SAM" id="MobiDB-lite"/>
    </source>
</evidence>
<organism evidence="3">
    <name type="scientific">viral metagenome</name>
    <dbReference type="NCBI Taxonomy" id="1070528"/>
    <lineage>
        <taxon>unclassified sequences</taxon>
        <taxon>metagenomes</taxon>
        <taxon>organismal metagenomes</taxon>
    </lineage>
</organism>
<dbReference type="EMBL" id="MN739343">
    <property type="protein sequence ID" value="QHS99423.1"/>
    <property type="molecule type" value="Genomic_DNA"/>
</dbReference>
<evidence type="ECO:0000256" key="1">
    <source>
        <dbReference type="SAM" id="Coils"/>
    </source>
</evidence>
<dbReference type="AlphaFoldDB" id="A0A6C0C7C7"/>